<sequence>MVSRVSFVAGVCFHSCQVHGGTGWSSRLLFLGNFGHASGLSEGNRLVNALHRDPLILGNQLAPSRQKRRGYRLRAVPIITRLQPRFRPGLIYFQL</sequence>
<dbReference type="AlphaFoldDB" id="A0A9P6ANR7"/>
<reference evidence="1" key="1">
    <citation type="journal article" date="2020" name="Nat. Commun.">
        <title>Large-scale genome sequencing of mycorrhizal fungi provides insights into the early evolution of symbiotic traits.</title>
        <authorList>
            <person name="Miyauchi S."/>
            <person name="Kiss E."/>
            <person name="Kuo A."/>
            <person name="Drula E."/>
            <person name="Kohler A."/>
            <person name="Sanchez-Garcia M."/>
            <person name="Morin E."/>
            <person name="Andreopoulos B."/>
            <person name="Barry K.W."/>
            <person name="Bonito G."/>
            <person name="Buee M."/>
            <person name="Carver A."/>
            <person name="Chen C."/>
            <person name="Cichocki N."/>
            <person name="Clum A."/>
            <person name="Culley D."/>
            <person name="Crous P.W."/>
            <person name="Fauchery L."/>
            <person name="Girlanda M."/>
            <person name="Hayes R.D."/>
            <person name="Keri Z."/>
            <person name="LaButti K."/>
            <person name="Lipzen A."/>
            <person name="Lombard V."/>
            <person name="Magnuson J."/>
            <person name="Maillard F."/>
            <person name="Murat C."/>
            <person name="Nolan M."/>
            <person name="Ohm R.A."/>
            <person name="Pangilinan J."/>
            <person name="Pereira M.F."/>
            <person name="Perotto S."/>
            <person name="Peter M."/>
            <person name="Pfister S."/>
            <person name="Riley R."/>
            <person name="Sitrit Y."/>
            <person name="Stielow J.B."/>
            <person name="Szollosi G."/>
            <person name="Zifcakova L."/>
            <person name="Stursova M."/>
            <person name="Spatafora J.W."/>
            <person name="Tedersoo L."/>
            <person name="Vaario L.M."/>
            <person name="Yamada A."/>
            <person name="Yan M."/>
            <person name="Wang P."/>
            <person name="Xu J."/>
            <person name="Bruns T."/>
            <person name="Baldrian P."/>
            <person name="Vilgalys R."/>
            <person name="Dunand C."/>
            <person name="Henrissat B."/>
            <person name="Grigoriev I.V."/>
            <person name="Hibbett D."/>
            <person name="Nagy L.G."/>
            <person name="Martin F.M."/>
        </authorList>
    </citation>
    <scope>NUCLEOTIDE SEQUENCE</scope>
    <source>
        <strain evidence="1">UP504</strain>
    </source>
</reference>
<dbReference type="Proteomes" id="UP000886523">
    <property type="component" value="Unassembled WGS sequence"/>
</dbReference>
<gene>
    <name evidence="1" type="ORF">BS47DRAFT_177120</name>
</gene>
<evidence type="ECO:0000313" key="2">
    <source>
        <dbReference type="Proteomes" id="UP000886523"/>
    </source>
</evidence>
<protein>
    <submittedName>
        <fullName evidence="1">Uncharacterized protein</fullName>
    </submittedName>
</protein>
<proteinExistence type="predicted"/>
<evidence type="ECO:0000313" key="1">
    <source>
        <dbReference type="EMBL" id="KAF9509173.1"/>
    </source>
</evidence>
<name>A0A9P6ANR7_9AGAM</name>
<comment type="caution">
    <text evidence="1">The sequence shown here is derived from an EMBL/GenBank/DDBJ whole genome shotgun (WGS) entry which is preliminary data.</text>
</comment>
<keyword evidence="2" id="KW-1185">Reference proteome</keyword>
<accession>A0A9P6ANR7</accession>
<dbReference type="EMBL" id="MU129041">
    <property type="protein sequence ID" value="KAF9509173.1"/>
    <property type="molecule type" value="Genomic_DNA"/>
</dbReference>
<organism evidence="1 2">
    <name type="scientific">Hydnum rufescens UP504</name>
    <dbReference type="NCBI Taxonomy" id="1448309"/>
    <lineage>
        <taxon>Eukaryota</taxon>
        <taxon>Fungi</taxon>
        <taxon>Dikarya</taxon>
        <taxon>Basidiomycota</taxon>
        <taxon>Agaricomycotina</taxon>
        <taxon>Agaricomycetes</taxon>
        <taxon>Cantharellales</taxon>
        <taxon>Hydnaceae</taxon>
        <taxon>Hydnum</taxon>
    </lineage>
</organism>